<dbReference type="RefSeq" id="WP_091089980.1">
    <property type="nucleotide sequence ID" value="NZ_FOHX01000014.1"/>
</dbReference>
<dbReference type="EMBL" id="FOHX01000014">
    <property type="protein sequence ID" value="SEU37415.1"/>
    <property type="molecule type" value="Genomic_DNA"/>
</dbReference>
<dbReference type="Proteomes" id="UP000199361">
    <property type="component" value="Unassembled WGS sequence"/>
</dbReference>
<dbReference type="Pfam" id="PF04909">
    <property type="entry name" value="Amidohydro_2"/>
    <property type="match status" value="1"/>
</dbReference>
<protein>
    <submittedName>
        <fullName evidence="3">4-oxalmesaconate hydratase</fullName>
    </submittedName>
</protein>
<keyword evidence="1" id="KW-0456">Lyase</keyword>
<dbReference type="GO" id="GO:0016831">
    <property type="term" value="F:carboxy-lyase activity"/>
    <property type="evidence" value="ECO:0007669"/>
    <property type="project" value="InterPro"/>
</dbReference>
<dbReference type="STRING" id="568860.SAMN05421811_114198"/>
<name>A0A1I0LBL9_9ACTN</name>
<keyword evidence="4" id="KW-1185">Reference proteome</keyword>
<dbReference type="InterPro" id="IPR032466">
    <property type="entry name" value="Metal_Hydrolase"/>
</dbReference>
<reference evidence="3 4" key="1">
    <citation type="submission" date="2016-10" db="EMBL/GenBank/DDBJ databases">
        <authorList>
            <person name="de Groot N.N."/>
        </authorList>
    </citation>
    <scope>NUCLEOTIDE SEQUENCE [LARGE SCALE GENOMIC DNA]</scope>
    <source>
        <strain evidence="3 4">CGMCC 4.5598</strain>
    </source>
</reference>
<evidence type="ECO:0000256" key="1">
    <source>
        <dbReference type="ARBA" id="ARBA00023239"/>
    </source>
</evidence>
<gene>
    <name evidence="3" type="ORF">SAMN05421811_114198</name>
</gene>
<evidence type="ECO:0000259" key="2">
    <source>
        <dbReference type="Pfam" id="PF04909"/>
    </source>
</evidence>
<dbReference type="GO" id="GO:0019748">
    <property type="term" value="P:secondary metabolic process"/>
    <property type="evidence" value="ECO:0007669"/>
    <property type="project" value="TreeGrafter"/>
</dbReference>
<proteinExistence type="predicted"/>
<dbReference type="GO" id="GO:0016787">
    <property type="term" value="F:hydrolase activity"/>
    <property type="evidence" value="ECO:0007669"/>
    <property type="project" value="InterPro"/>
</dbReference>
<accession>A0A1I0LBL9</accession>
<dbReference type="AlphaFoldDB" id="A0A1I0LBL9"/>
<dbReference type="InterPro" id="IPR006680">
    <property type="entry name" value="Amidohydro-rel"/>
</dbReference>
<sequence>MIIDAHAHLITPPAVFAVRTVLQASNGQHSKSWYLDRYIDDADLVAAADKGVRLMDQVGTDIQFISPRPFVLMHSHPVARDVKLWIELQNDLIHRTVSLHPTRYRGVAGLPQVSGEPIEIVFDELERAIGELGFIGVLLNPDPDEGGGRSPRLSDPYWYPLWAKLVELRVPALIHSAGCRGRETYDEHFATEESLAVTSLVHSEVFERFPELKLIVSHGGGSIPYQIGRWRAHWWLDLATKKKHIAQYFRDLEHAGMNGEQLPEAPADLTTFDDALRQLYFDTDVHSSHSLELLFRTVGVDRCLFGTERPGSGGAINPETGRSFEDFKYTIDRIEFLTDEDRSQIYEHNARRVFPRLSL</sequence>
<organism evidence="3 4">
    <name type="scientific">Nonomuraea wenchangensis</name>
    <dbReference type="NCBI Taxonomy" id="568860"/>
    <lineage>
        <taxon>Bacteria</taxon>
        <taxon>Bacillati</taxon>
        <taxon>Actinomycetota</taxon>
        <taxon>Actinomycetes</taxon>
        <taxon>Streptosporangiales</taxon>
        <taxon>Streptosporangiaceae</taxon>
        <taxon>Nonomuraea</taxon>
    </lineage>
</organism>
<dbReference type="OrthoDB" id="8673173at2"/>
<evidence type="ECO:0000313" key="4">
    <source>
        <dbReference type="Proteomes" id="UP000199361"/>
    </source>
</evidence>
<dbReference type="InterPro" id="IPR032465">
    <property type="entry name" value="ACMSD"/>
</dbReference>
<dbReference type="PANTHER" id="PTHR21240:SF28">
    <property type="entry name" value="ISO-OROTATE DECARBOXYLASE (EUROFUNG)"/>
    <property type="match status" value="1"/>
</dbReference>
<dbReference type="SUPFAM" id="SSF51556">
    <property type="entry name" value="Metallo-dependent hydrolases"/>
    <property type="match status" value="1"/>
</dbReference>
<evidence type="ECO:0000313" key="3">
    <source>
        <dbReference type="EMBL" id="SEU37415.1"/>
    </source>
</evidence>
<dbReference type="Gene3D" id="3.20.20.140">
    <property type="entry name" value="Metal-dependent hydrolases"/>
    <property type="match status" value="1"/>
</dbReference>
<dbReference type="GO" id="GO:0005737">
    <property type="term" value="C:cytoplasm"/>
    <property type="evidence" value="ECO:0007669"/>
    <property type="project" value="TreeGrafter"/>
</dbReference>
<dbReference type="PANTHER" id="PTHR21240">
    <property type="entry name" value="2-AMINO-3-CARBOXYLMUCONATE-6-SEMIALDEHYDE DECARBOXYLASE"/>
    <property type="match status" value="1"/>
</dbReference>
<feature type="domain" description="Amidohydrolase-related" evidence="2">
    <location>
        <begin position="3"/>
        <end position="355"/>
    </location>
</feature>